<protein>
    <submittedName>
        <fullName evidence="2">Uncharacterized protein</fullName>
    </submittedName>
</protein>
<feature type="region of interest" description="Disordered" evidence="1">
    <location>
        <begin position="37"/>
        <end position="58"/>
    </location>
</feature>
<gene>
    <name evidence="2" type="ORF">TGEB3V08_LOCUS7199</name>
</gene>
<evidence type="ECO:0000313" key="2">
    <source>
        <dbReference type="EMBL" id="CAD7598806.1"/>
    </source>
</evidence>
<dbReference type="AlphaFoldDB" id="A0A7R9K391"/>
<accession>A0A7R9K391</accession>
<name>A0A7R9K391_TIMGE</name>
<proteinExistence type="predicted"/>
<reference evidence="2" key="1">
    <citation type="submission" date="2020-11" db="EMBL/GenBank/DDBJ databases">
        <authorList>
            <person name="Tran Van P."/>
        </authorList>
    </citation>
    <scope>NUCLEOTIDE SEQUENCE</scope>
</reference>
<dbReference type="EMBL" id="OE842169">
    <property type="protein sequence ID" value="CAD7598806.1"/>
    <property type="molecule type" value="Genomic_DNA"/>
</dbReference>
<organism evidence="2">
    <name type="scientific">Timema genevievae</name>
    <name type="common">Walking stick</name>
    <dbReference type="NCBI Taxonomy" id="629358"/>
    <lineage>
        <taxon>Eukaryota</taxon>
        <taxon>Metazoa</taxon>
        <taxon>Ecdysozoa</taxon>
        <taxon>Arthropoda</taxon>
        <taxon>Hexapoda</taxon>
        <taxon>Insecta</taxon>
        <taxon>Pterygota</taxon>
        <taxon>Neoptera</taxon>
        <taxon>Polyneoptera</taxon>
        <taxon>Phasmatodea</taxon>
        <taxon>Timematodea</taxon>
        <taxon>Timematoidea</taxon>
        <taxon>Timematidae</taxon>
        <taxon>Timema</taxon>
    </lineage>
</organism>
<evidence type="ECO:0000256" key="1">
    <source>
        <dbReference type="SAM" id="MobiDB-lite"/>
    </source>
</evidence>
<sequence>MWPSPAGISLEVMRSAKSTLGKWGRLNLEEVNPHLRGGRVENHLGKTTPSSPDRDSNLDLPVLGGLAQRDWRVSQLRHRGGATHIFNSFVHLNRDVQANPGLPHVRGRLVPGTAPIPTHAAGLVLGYVCSPPMAASQQGEQVLPRTERTEVLLWNTEGLKVTTVEIQTNLRLQVGTTLQRLRSMDGTDESYIVTEFEFNIY</sequence>